<keyword evidence="1" id="KW-1133">Transmembrane helix</keyword>
<feature type="transmembrane region" description="Helical" evidence="1">
    <location>
        <begin position="29"/>
        <end position="52"/>
    </location>
</feature>
<proteinExistence type="predicted"/>
<sequence length="233" mass="25253">MQRSTGGRIPLPISSIVKAASVSQQPWQWFLLVLAANVALIGLVVFLDRVLGIDNWNLVRDPNAIANQPAYFGFYSNLGVLFWITGGSTSLFTVLCLQHTGEPDPRIRPLLLGGLLCATAALDDFFMFHEHSYLIGIPEVVVMAGYALLIVAFAATAFSVARLTNWICLATSLAFLALSTLVDMADLTMPGSVLLEEAFKFFGITFLAVYLVSMSFSAITAGFKGDRLVRPGI</sequence>
<dbReference type="OrthoDB" id="8117011at2"/>
<name>A0A316BYY9_PSESE</name>
<reference evidence="2 3" key="1">
    <citation type="submission" date="2018-05" db="EMBL/GenBank/DDBJ databases">
        <title>Genomic Encyclopedia of Type Strains, Phase IV (KMG-IV): sequencing the most valuable type-strain genomes for metagenomic binning, comparative biology and taxonomic classification.</title>
        <authorList>
            <person name="Goeker M."/>
        </authorList>
    </citation>
    <scope>NUCLEOTIDE SEQUENCE [LARGE SCALE GENOMIC DNA]</scope>
    <source>
        <strain evidence="2 3">DSM 6986</strain>
    </source>
</reference>
<keyword evidence="1" id="KW-0472">Membrane</keyword>
<protein>
    <submittedName>
        <fullName evidence="2">Uncharacterized protein</fullName>
    </submittedName>
</protein>
<gene>
    <name evidence="2" type="ORF">C7441_11473</name>
</gene>
<evidence type="ECO:0000313" key="3">
    <source>
        <dbReference type="Proteomes" id="UP000245396"/>
    </source>
</evidence>
<comment type="caution">
    <text evidence="2">The sequence shown here is derived from an EMBL/GenBank/DDBJ whole genome shotgun (WGS) entry which is preliminary data.</text>
</comment>
<evidence type="ECO:0000313" key="2">
    <source>
        <dbReference type="EMBL" id="PWJ79796.1"/>
    </source>
</evidence>
<feature type="transmembrane region" description="Helical" evidence="1">
    <location>
        <begin position="134"/>
        <end position="156"/>
    </location>
</feature>
<dbReference type="RefSeq" id="WP_146201524.1">
    <property type="nucleotide sequence ID" value="NZ_QGGG01000014.1"/>
</dbReference>
<feature type="transmembrane region" description="Helical" evidence="1">
    <location>
        <begin position="72"/>
        <end position="97"/>
    </location>
</feature>
<feature type="transmembrane region" description="Helical" evidence="1">
    <location>
        <begin position="201"/>
        <end position="223"/>
    </location>
</feature>
<dbReference type="AlphaFoldDB" id="A0A316BYY9"/>
<accession>A0A316BYY9</accession>
<organism evidence="2 3">
    <name type="scientific">Pseudaminobacter salicylatoxidans</name>
    <dbReference type="NCBI Taxonomy" id="93369"/>
    <lineage>
        <taxon>Bacteria</taxon>
        <taxon>Pseudomonadati</taxon>
        <taxon>Pseudomonadota</taxon>
        <taxon>Alphaproteobacteria</taxon>
        <taxon>Hyphomicrobiales</taxon>
        <taxon>Phyllobacteriaceae</taxon>
        <taxon>Pseudaminobacter</taxon>
    </lineage>
</organism>
<keyword evidence="1" id="KW-0812">Transmembrane</keyword>
<feature type="transmembrane region" description="Helical" evidence="1">
    <location>
        <begin position="163"/>
        <end position="181"/>
    </location>
</feature>
<dbReference type="STRING" id="1192868.GCA_000304395_03533"/>
<evidence type="ECO:0000256" key="1">
    <source>
        <dbReference type="SAM" id="Phobius"/>
    </source>
</evidence>
<dbReference type="Proteomes" id="UP000245396">
    <property type="component" value="Unassembled WGS sequence"/>
</dbReference>
<keyword evidence="3" id="KW-1185">Reference proteome</keyword>
<dbReference type="EMBL" id="QGGG01000014">
    <property type="protein sequence ID" value="PWJ79796.1"/>
    <property type="molecule type" value="Genomic_DNA"/>
</dbReference>